<dbReference type="AlphaFoldDB" id="A0A0A9C7X9"/>
<protein>
    <submittedName>
        <fullName evidence="1">Uncharacterized protein</fullName>
    </submittedName>
</protein>
<dbReference type="EMBL" id="GBRH01226249">
    <property type="protein sequence ID" value="JAD71646.1"/>
    <property type="molecule type" value="Transcribed_RNA"/>
</dbReference>
<reference evidence="1" key="1">
    <citation type="submission" date="2014-09" db="EMBL/GenBank/DDBJ databases">
        <authorList>
            <person name="Magalhaes I.L.F."/>
            <person name="Oliveira U."/>
            <person name="Santos F.R."/>
            <person name="Vidigal T.H.D.A."/>
            <person name="Brescovit A.D."/>
            <person name="Santos A.J."/>
        </authorList>
    </citation>
    <scope>NUCLEOTIDE SEQUENCE</scope>
    <source>
        <tissue evidence="1">Shoot tissue taken approximately 20 cm above the soil surface</tissue>
    </source>
</reference>
<evidence type="ECO:0000313" key="1">
    <source>
        <dbReference type="EMBL" id="JAD71646.1"/>
    </source>
</evidence>
<accession>A0A0A9C7X9</accession>
<organism evidence="1">
    <name type="scientific">Arundo donax</name>
    <name type="common">Giant reed</name>
    <name type="synonym">Donax arundinaceus</name>
    <dbReference type="NCBI Taxonomy" id="35708"/>
    <lineage>
        <taxon>Eukaryota</taxon>
        <taxon>Viridiplantae</taxon>
        <taxon>Streptophyta</taxon>
        <taxon>Embryophyta</taxon>
        <taxon>Tracheophyta</taxon>
        <taxon>Spermatophyta</taxon>
        <taxon>Magnoliopsida</taxon>
        <taxon>Liliopsida</taxon>
        <taxon>Poales</taxon>
        <taxon>Poaceae</taxon>
        <taxon>PACMAD clade</taxon>
        <taxon>Arundinoideae</taxon>
        <taxon>Arundineae</taxon>
        <taxon>Arundo</taxon>
    </lineage>
</organism>
<proteinExistence type="predicted"/>
<name>A0A0A9C7X9_ARUDO</name>
<reference evidence="1" key="2">
    <citation type="journal article" date="2015" name="Data Brief">
        <title>Shoot transcriptome of the giant reed, Arundo donax.</title>
        <authorList>
            <person name="Barrero R.A."/>
            <person name="Guerrero F.D."/>
            <person name="Moolhuijzen P."/>
            <person name="Goolsby J.A."/>
            <person name="Tidwell J."/>
            <person name="Bellgard S.E."/>
            <person name="Bellgard M.I."/>
        </authorList>
    </citation>
    <scope>NUCLEOTIDE SEQUENCE</scope>
    <source>
        <tissue evidence="1">Shoot tissue taken approximately 20 cm above the soil surface</tissue>
    </source>
</reference>
<sequence>MFLLFKKNPSAIHFPHASPVQSIYRYAIVYLLEACVVWYYKHYRSIPSEMAMSMNPQQVNDHKALAPHTCRIIFPVKYLHLQYVKIWEKV</sequence>